<keyword evidence="2 3" id="KW-0378">Hydrolase</keyword>
<reference evidence="3 4" key="1">
    <citation type="journal article" date="2010" name="Genome Biol. Evol.">
        <title>The sequence of a 1.8-mb bacterial linear plasmid reveals a rich evolutionary reservoir of secondary metabolic pathways.</title>
        <authorList>
            <person name="Medema M.H."/>
            <person name="Trefzer A."/>
            <person name="Kovalchuk A."/>
            <person name="van den Berg M."/>
            <person name="Mueller U."/>
            <person name="Heijne W."/>
            <person name="Wu L."/>
            <person name="Alam M.T."/>
            <person name="Ronning C.M."/>
            <person name="Nierman W.C."/>
            <person name="Bovenberg R.A.L."/>
            <person name="Breitling R."/>
            <person name="Takano E."/>
        </authorList>
    </citation>
    <scope>NUCLEOTIDE SEQUENCE [LARGE SCALE GENOMIC DNA]</scope>
    <source>
        <strain evidence="4">ATCC 27064 / DSM 738 / JCM 4710 / NBRC 13307 / NCIMB 12785 / NRRL 3585 / VKM Ac-602</strain>
    </source>
</reference>
<gene>
    <name evidence="3" type="ORF">SCLAV_0459</name>
</gene>
<name>E2Q9B5_STRCL</name>
<organism evidence="3 4">
    <name type="scientific">Streptomyces clavuligerus</name>
    <dbReference type="NCBI Taxonomy" id="1901"/>
    <lineage>
        <taxon>Bacteria</taxon>
        <taxon>Bacillati</taxon>
        <taxon>Actinomycetota</taxon>
        <taxon>Actinomycetes</taxon>
        <taxon>Kitasatosporales</taxon>
        <taxon>Streptomycetaceae</taxon>
        <taxon>Streptomyces</taxon>
    </lineage>
</organism>
<dbReference type="KEGG" id="sclf:BB341_25575"/>
<dbReference type="PANTHER" id="PTHR22946:SF12">
    <property type="entry name" value="CONIDIAL PIGMENT BIOSYNTHESIS PROTEIN AYG1 (AFU_ORTHOLOGUE AFUA_2G17550)"/>
    <property type="match status" value="1"/>
</dbReference>
<dbReference type="InterPro" id="IPR050261">
    <property type="entry name" value="FrsA_esterase"/>
</dbReference>
<dbReference type="InterPro" id="IPR029058">
    <property type="entry name" value="AB_hydrolase_fold"/>
</dbReference>
<sequence>MDHLDELKEFARLHARGQGITERQVAAVLPRITNDEPGHPASWARVWTAEADRLATAGRPLDACRRYALARFPHHGDEVRARAQANCVRTFDDWRRRRGIGRLLLDHPDGVVVCWTAGLDVRRRRPLVVVSGGIVSVKEQWAPLLPKLARLGYAAVATEMPGVGENTLRYGPDSWRLLPFLLNRLERRADVRRTSVLGLSFSGHMALRAAADDPRIRGVHTVGAPVAGFFTDPLWWPRVPGITVETLRRLTGSADEEALRLLLRRFPLGPDTLGAVRVPVGYVVSSRDEIIPAGDPRLLAAALPRARFKEFDDVHGSPAHLTAVRAWLVRSLLRTRFAAAAEPGPVRPVAVRAVESAVAVPANGSPDGPLPPV</sequence>
<accession>E2Q9B5</accession>
<dbReference type="SUPFAM" id="SSF53474">
    <property type="entry name" value="alpha/beta-Hydrolases"/>
    <property type="match status" value="1"/>
</dbReference>
<dbReference type="STRING" id="1901.BB341_25575"/>
<protein>
    <submittedName>
        <fullName evidence="3">Alpha/beta hydrolase</fullName>
    </submittedName>
</protein>
<evidence type="ECO:0000313" key="4">
    <source>
        <dbReference type="Proteomes" id="UP000002357"/>
    </source>
</evidence>
<dbReference type="GO" id="GO:0016787">
    <property type="term" value="F:hydrolase activity"/>
    <property type="evidence" value="ECO:0007669"/>
    <property type="project" value="UniProtKB-KW"/>
</dbReference>
<dbReference type="Gene3D" id="3.40.50.1820">
    <property type="entry name" value="alpha/beta hydrolase"/>
    <property type="match status" value="1"/>
</dbReference>
<dbReference type="RefSeq" id="WP_003959534.1">
    <property type="nucleotide sequence ID" value="NZ_CM000913.1"/>
</dbReference>
<dbReference type="OrthoDB" id="5704902at2"/>
<evidence type="ECO:0000313" key="3">
    <source>
        <dbReference type="EMBL" id="EFG05535.1"/>
    </source>
</evidence>
<dbReference type="InterPro" id="IPR010520">
    <property type="entry name" value="FrsA-like"/>
</dbReference>
<evidence type="ECO:0000256" key="1">
    <source>
        <dbReference type="ARBA" id="ARBA00008645"/>
    </source>
</evidence>
<dbReference type="eggNOG" id="COG1073">
    <property type="taxonomic scope" value="Bacteria"/>
</dbReference>
<keyword evidence="4" id="KW-1185">Reference proteome</keyword>
<dbReference type="Pfam" id="PF06500">
    <property type="entry name" value="FrsA-like"/>
    <property type="match status" value="1"/>
</dbReference>
<comment type="similarity">
    <text evidence="1">Belongs to the AB hydrolase superfamily.</text>
</comment>
<dbReference type="EMBL" id="CM000913">
    <property type="protein sequence ID" value="EFG05535.1"/>
    <property type="molecule type" value="Genomic_DNA"/>
</dbReference>
<dbReference type="AlphaFoldDB" id="E2Q9B5"/>
<evidence type="ECO:0000256" key="2">
    <source>
        <dbReference type="ARBA" id="ARBA00022801"/>
    </source>
</evidence>
<dbReference type="PANTHER" id="PTHR22946">
    <property type="entry name" value="DIENELACTONE HYDROLASE DOMAIN-CONTAINING PROTEIN-RELATED"/>
    <property type="match status" value="1"/>
</dbReference>
<dbReference type="Proteomes" id="UP000002357">
    <property type="component" value="Chromosome"/>
</dbReference>
<dbReference type="GeneID" id="93732854"/>
<proteinExistence type="inferred from homology"/>